<protein>
    <recommendedName>
        <fullName evidence="4">DUF2599 domain-containing protein</fullName>
    </recommendedName>
</protein>
<dbReference type="AlphaFoldDB" id="A0A814ERC1"/>
<evidence type="ECO:0000256" key="1">
    <source>
        <dbReference type="SAM" id="SignalP"/>
    </source>
</evidence>
<proteinExistence type="predicted"/>
<evidence type="ECO:0000313" key="2">
    <source>
        <dbReference type="EMBL" id="CAF0974871.1"/>
    </source>
</evidence>
<reference evidence="2" key="1">
    <citation type="submission" date="2021-02" db="EMBL/GenBank/DDBJ databases">
        <authorList>
            <person name="Nowell W R."/>
        </authorList>
    </citation>
    <scope>NUCLEOTIDE SEQUENCE</scope>
    <source>
        <strain evidence="2">Ploen Becks lab</strain>
    </source>
</reference>
<evidence type="ECO:0000313" key="3">
    <source>
        <dbReference type="Proteomes" id="UP000663879"/>
    </source>
</evidence>
<organism evidence="2 3">
    <name type="scientific">Brachionus calyciflorus</name>
    <dbReference type="NCBI Taxonomy" id="104777"/>
    <lineage>
        <taxon>Eukaryota</taxon>
        <taxon>Metazoa</taxon>
        <taxon>Spiralia</taxon>
        <taxon>Gnathifera</taxon>
        <taxon>Rotifera</taxon>
        <taxon>Eurotatoria</taxon>
        <taxon>Monogononta</taxon>
        <taxon>Pseudotrocha</taxon>
        <taxon>Ploima</taxon>
        <taxon>Brachionidae</taxon>
        <taxon>Brachionus</taxon>
    </lineage>
</organism>
<keyword evidence="3" id="KW-1185">Reference proteome</keyword>
<dbReference type="InterPro" id="IPR019719">
    <property type="entry name" value="DUF2599"/>
</dbReference>
<comment type="caution">
    <text evidence="2">The sequence shown here is derived from an EMBL/GenBank/DDBJ whole genome shotgun (WGS) entry which is preliminary data.</text>
</comment>
<dbReference type="EMBL" id="CAJNOC010003258">
    <property type="protein sequence ID" value="CAF0974871.1"/>
    <property type="molecule type" value="Genomic_DNA"/>
</dbReference>
<dbReference type="OrthoDB" id="10327983at2759"/>
<keyword evidence="1" id="KW-0732">Signal</keyword>
<feature type="signal peptide" evidence="1">
    <location>
        <begin position="1"/>
        <end position="19"/>
    </location>
</feature>
<evidence type="ECO:0008006" key="4">
    <source>
        <dbReference type="Google" id="ProtNLM"/>
    </source>
</evidence>
<dbReference type="Proteomes" id="UP000663879">
    <property type="component" value="Unassembled WGS sequence"/>
</dbReference>
<gene>
    <name evidence="2" type="ORF">OXX778_LOCUS15115</name>
</gene>
<feature type="chain" id="PRO_5032581525" description="DUF2599 domain-containing protein" evidence="1">
    <location>
        <begin position="20"/>
        <end position="121"/>
    </location>
</feature>
<name>A0A814ERC1_9BILA</name>
<sequence>MNLLVLSLLALFSLGKSQSSDFNLYFNSVEWITRDGILSLSIDHKTVPYDKVPEAFAELERLFSQDPQWKNRDSLYMQFLCHVNFAANKNPWNIEPHRVTTSYLQHILYACNPPRKYYYYI</sequence>
<accession>A0A814ERC1</accession>
<dbReference type="Pfam" id="PF10783">
    <property type="entry name" value="DUF2599"/>
    <property type="match status" value="1"/>
</dbReference>